<dbReference type="PANTHER" id="PTHR31669">
    <property type="entry name" value="PROTEIN FAR1-RELATED SEQUENCE 10-RELATED"/>
    <property type="match status" value="1"/>
</dbReference>
<evidence type="ECO:0000256" key="4">
    <source>
        <dbReference type="ARBA" id="ARBA00022833"/>
    </source>
</evidence>
<keyword evidence="4 6" id="KW-0862">Zinc</keyword>
<dbReference type="GO" id="GO:0006355">
    <property type="term" value="P:regulation of DNA-templated transcription"/>
    <property type="evidence" value="ECO:0007669"/>
    <property type="project" value="UniProtKB-UniRule"/>
</dbReference>
<keyword evidence="2 6" id="KW-0479">Metal-binding</keyword>
<accession>A0A8B9ADW8</accession>
<evidence type="ECO:0000256" key="5">
    <source>
        <dbReference type="PROSITE-ProRule" id="PRU00325"/>
    </source>
</evidence>
<dbReference type="InterPro" id="IPR018289">
    <property type="entry name" value="MULE_transposase_dom"/>
</dbReference>
<protein>
    <recommendedName>
        <fullName evidence="6">Protein FAR1-RELATED SEQUENCE</fullName>
    </recommendedName>
</protein>
<dbReference type="SMART" id="SM00575">
    <property type="entry name" value="ZnF_PMZ"/>
    <property type="match status" value="1"/>
</dbReference>
<sequence length="825" mass="94566">MESTGNLESEIGLEVDDAEMDAETSLGEDDKEEEFREASKKGDSIAAAKLNSSLATPNSTEGINLEPFVGMIFESEVEAYQLYNEYSKQMGFGIRKKLCRRSKANNDIIAGWYVCSRQGAYARRGKTANPRFITRVGCPAELKVKRMAVKKWQVTDFIKEHNHELDPENACLFRSHRKFQAPEQNLVEIVSRNVGIREQVNVVDKEQQRFLSAADTHALHMHFMRMHSKNPAFSYAMDLDEKQRVRNAFWVDAICKVAYTHFGDAVMLDTTFLTNRFKMPLVSIVGVNHHGQPVLLGCGLLGDETPVSYVWLFKAWLEAMSGQPPKALITDRSNSITAAAAEVFPGTCHRFCLWHICKRVSEKLGYVWRTQANFMKKFYKCIFDSLTEDEFEKRWSKFIQHFSLMNDEWLQGLYDDRRKWVLVYLKDTFFAGMSISQRGESLNLFFDKQVNRHTSLKEFLEKYEQDLESKYEDEAQEDRRSICIMPEERMHPSPFELQLANVYTRNIYEKFQGEVLGISSVFASKIEEDEESTIFAVKAYEVQEDSKDKKVKEREYRIIWNAEARRIYCICRLFEFNGYLCRHALAVFLASNVVEIPSHYILKRWTKDAKTINVLNAALNEKEDCSASITQRFNDICVRCIKLAQEASLSKKSYEVALQALQEALAKVVYENNRPRRNIQNYNPRGSTYYKTNEGSQANNIGTPMLYVPNQLGTMLVVCNPQAFQMASTSNKKIKYGAEKRGSKQKEHKSGDCMQFSHSVATSTEILHVPSGVNTMLAGCSTQMTVEPMDQLNQEQSVNVANKNQDIRIEMLTNLSNEGPINIGD</sequence>
<dbReference type="Pfam" id="PF10551">
    <property type="entry name" value="MULE"/>
    <property type="match status" value="1"/>
</dbReference>
<feature type="domain" description="SWIM-type" evidence="8">
    <location>
        <begin position="556"/>
        <end position="592"/>
    </location>
</feature>
<evidence type="ECO:0000313" key="9">
    <source>
        <dbReference type="Proteomes" id="UP000228380"/>
    </source>
</evidence>
<dbReference type="InterPro" id="IPR031052">
    <property type="entry name" value="FHY3/FAR1"/>
</dbReference>
<organism evidence="9 10">
    <name type="scientific">Phoenix dactylifera</name>
    <name type="common">Date palm</name>
    <dbReference type="NCBI Taxonomy" id="42345"/>
    <lineage>
        <taxon>Eukaryota</taxon>
        <taxon>Viridiplantae</taxon>
        <taxon>Streptophyta</taxon>
        <taxon>Embryophyta</taxon>
        <taxon>Tracheophyta</taxon>
        <taxon>Spermatophyta</taxon>
        <taxon>Magnoliopsida</taxon>
        <taxon>Liliopsida</taxon>
        <taxon>Arecaceae</taxon>
        <taxon>Coryphoideae</taxon>
        <taxon>Phoeniceae</taxon>
        <taxon>Phoenix</taxon>
    </lineage>
</organism>
<comment type="function">
    <text evidence="6">Putative transcription activator involved in regulating light control of development.</text>
</comment>
<comment type="similarity">
    <text evidence="1 6">Belongs to the FHY3/FAR1 family.</text>
</comment>
<dbReference type="GO" id="GO:0005634">
    <property type="term" value="C:nucleus"/>
    <property type="evidence" value="ECO:0007669"/>
    <property type="project" value="UniProtKB-SubCell"/>
</dbReference>
<dbReference type="RefSeq" id="XP_038981419.1">
    <property type="nucleotide sequence ID" value="XM_039125491.1"/>
</dbReference>
<evidence type="ECO:0000256" key="6">
    <source>
        <dbReference type="RuleBase" id="RU367018"/>
    </source>
</evidence>
<dbReference type="InterPro" id="IPR004330">
    <property type="entry name" value="FAR1_DNA_bnd_dom"/>
</dbReference>
<dbReference type="InterPro" id="IPR006564">
    <property type="entry name" value="Znf_PMZ"/>
</dbReference>
<name>A0A8B9ADW8_PHODC</name>
<proteinExistence type="inferred from homology"/>
<gene>
    <name evidence="10 11" type="primary">LOC103706850</name>
</gene>
<dbReference type="GO" id="GO:0008270">
    <property type="term" value="F:zinc ion binding"/>
    <property type="evidence" value="ECO:0007669"/>
    <property type="project" value="UniProtKB-UniRule"/>
</dbReference>
<dbReference type="KEGG" id="pda:103706850"/>
<feature type="region of interest" description="Disordered" evidence="7">
    <location>
        <begin position="1"/>
        <end position="40"/>
    </location>
</feature>
<evidence type="ECO:0000259" key="8">
    <source>
        <dbReference type="PROSITE" id="PS50966"/>
    </source>
</evidence>
<dbReference type="PROSITE" id="PS50966">
    <property type="entry name" value="ZF_SWIM"/>
    <property type="match status" value="1"/>
</dbReference>
<evidence type="ECO:0000313" key="11">
    <source>
        <dbReference type="RefSeq" id="XP_038981420.1"/>
    </source>
</evidence>
<evidence type="ECO:0000256" key="7">
    <source>
        <dbReference type="SAM" id="MobiDB-lite"/>
    </source>
</evidence>
<reference evidence="9" key="1">
    <citation type="journal article" date="2019" name="Nat. Commun.">
        <title>Genome-wide association mapping of date palm fruit traits.</title>
        <authorList>
            <person name="Hazzouri K.M."/>
            <person name="Gros-Balthazard M."/>
            <person name="Flowers J.M."/>
            <person name="Copetti D."/>
            <person name="Lemansour A."/>
            <person name="Lebrun M."/>
            <person name="Masmoudi K."/>
            <person name="Ferrand S."/>
            <person name="Dhar M.I."/>
            <person name="Fresquez Z.A."/>
            <person name="Rosas U."/>
            <person name="Zhang J."/>
            <person name="Talag J."/>
            <person name="Lee S."/>
            <person name="Kudrna D."/>
            <person name="Powell R.F."/>
            <person name="Leitch I.J."/>
            <person name="Krueger R.R."/>
            <person name="Wing R.A."/>
            <person name="Amiri K.M.A."/>
            <person name="Purugganan M.D."/>
        </authorList>
    </citation>
    <scope>NUCLEOTIDE SEQUENCE [LARGE SCALE GENOMIC DNA]</scope>
    <source>
        <strain evidence="9">cv. Khalas</strain>
    </source>
</reference>
<comment type="subcellular location">
    <subcellularLocation>
        <location evidence="6">Nucleus</location>
    </subcellularLocation>
</comment>
<keyword evidence="3 5" id="KW-0863">Zinc-finger</keyword>
<reference evidence="10 11" key="2">
    <citation type="submission" date="2025-04" db="UniProtKB">
        <authorList>
            <consortium name="RefSeq"/>
        </authorList>
    </citation>
    <scope>IDENTIFICATION</scope>
    <source>
        <tissue evidence="10 11">Young leaves</tissue>
    </source>
</reference>
<keyword evidence="9" id="KW-1185">Reference proteome</keyword>
<feature type="compositionally biased region" description="Acidic residues" evidence="7">
    <location>
        <begin position="11"/>
        <end position="32"/>
    </location>
</feature>
<dbReference type="Pfam" id="PF03101">
    <property type="entry name" value="FAR1"/>
    <property type="match status" value="1"/>
</dbReference>
<dbReference type="OrthoDB" id="742364at2759"/>
<dbReference type="GeneID" id="103706850"/>
<evidence type="ECO:0000256" key="3">
    <source>
        <dbReference type="ARBA" id="ARBA00022771"/>
    </source>
</evidence>
<evidence type="ECO:0000256" key="1">
    <source>
        <dbReference type="ARBA" id="ARBA00005889"/>
    </source>
</evidence>
<dbReference type="InterPro" id="IPR007527">
    <property type="entry name" value="Znf_SWIM"/>
</dbReference>
<dbReference type="RefSeq" id="XP_038981420.1">
    <property type="nucleotide sequence ID" value="XM_039125492.1"/>
</dbReference>
<dbReference type="AlphaFoldDB" id="A0A8B9ADW8"/>
<keyword evidence="6" id="KW-0539">Nucleus</keyword>
<evidence type="ECO:0000313" key="10">
    <source>
        <dbReference type="RefSeq" id="XP_038981419.1"/>
    </source>
</evidence>
<dbReference type="Pfam" id="PF04434">
    <property type="entry name" value="SWIM"/>
    <property type="match status" value="1"/>
</dbReference>
<dbReference type="Proteomes" id="UP000228380">
    <property type="component" value="Chromosome 4"/>
</dbReference>
<evidence type="ECO:0000256" key="2">
    <source>
        <dbReference type="ARBA" id="ARBA00022723"/>
    </source>
</evidence>
<dbReference type="PANTHER" id="PTHR31669:SF283">
    <property type="entry name" value="PROTEIN FAR1-RELATED SEQUENCE"/>
    <property type="match status" value="1"/>
</dbReference>